<dbReference type="AlphaFoldDB" id="A0A507DBJ5"/>
<reference evidence="6 7" key="1">
    <citation type="journal article" date="2019" name="Sci. Rep.">
        <title>Comparative genomics of chytrid fungi reveal insights into the obligate biotrophic and pathogenic lifestyle of Synchytrium endobioticum.</title>
        <authorList>
            <person name="van de Vossenberg B.T.L.H."/>
            <person name="Warris S."/>
            <person name="Nguyen H.D.T."/>
            <person name="van Gent-Pelzer M.P.E."/>
            <person name="Joly D.L."/>
            <person name="van de Geest H.C."/>
            <person name="Bonants P.J.M."/>
            <person name="Smith D.S."/>
            <person name="Levesque C.A."/>
            <person name="van der Lee T.A.J."/>
        </authorList>
    </citation>
    <scope>NUCLEOTIDE SEQUENCE [LARGE SCALE GENOMIC DNA]</scope>
    <source>
        <strain evidence="4 7">LEV6574</strain>
        <strain evidence="5 6">MB42</strain>
    </source>
</reference>
<evidence type="ECO:0000259" key="3">
    <source>
        <dbReference type="Pfam" id="PF20149"/>
    </source>
</evidence>
<protein>
    <recommendedName>
        <fullName evidence="3">DUF6532 domain-containing protein</fullName>
    </recommendedName>
</protein>
<evidence type="ECO:0000313" key="4">
    <source>
        <dbReference type="EMBL" id="TPX44440.1"/>
    </source>
</evidence>
<evidence type="ECO:0000313" key="7">
    <source>
        <dbReference type="Proteomes" id="UP000320475"/>
    </source>
</evidence>
<dbReference type="EMBL" id="QEAM01000183">
    <property type="protein sequence ID" value="TPX44440.1"/>
    <property type="molecule type" value="Genomic_DNA"/>
</dbReference>
<comment type="caution">
    <text evidence="5">The sequence shown here is derived from an EMBL/GenBank/DDBJ whole genome shotgun (WGS) entry which is preliminary data.</text>
</comment>
<feature type="compositionally biased region" description="Low complexity" evidence="2">
    <location>
        <begin position="426"/>
        <end position="439"/>
    </location>
</feature>
<organism evidence="5 6">
    <name type="scientific">Synchytrium endobioticum</name>
    <dbReference type="NCBI Taxonomy" id="286115"/>
    <lineage>
        <taxon>Eukaryota</taxon>
        <taxon>Fungi</taxon>
        <taxon>Fungi incertae sedis</taxon>
        <taxon>Chytridiomycota</taxon>
        <taxon>Chytridiomycota incertae sedis</taxon>
        <taxon>Chytridiomycetes</taxon>
        <taxon>Synchytriales</taxon>
        <taxon>Synchytriaceae</taxon>
        <taxon>Synchytrium</taxon>
    </lineage>
</organism>
<feature type="region of interest" description="Disordered" evidence="2">
    <location>
        <begin position="377"/>
        <end position="473"/>
    </location>
</feature>
<keyword evidence="6" id="KW-1185">Reference proteome</keyword>
<accession>A0A507DBJ5</accession>
<evidence type="ECO:0000256" key="2">
    <source>
        <dbReference type="SAM" id="MobiDB-lite"/>
    </source>
</evidence>
<feature type="domain" description="DUF6532" evidence="3">
    <location>
        <begin position="180"/>
        <end position="328"/>
    </location>
</feature>
<dbReference type="Proteomes" id="UP000317494">
    <property type="component" value="Unassembled WGS sequence"/>
</dbReference>
<dbReference type="Pfam" id="PF20149">
    <property type="entry name" value="DUF6532"/>
    <property type="match status" value="1"/>
</dbReference>
<feature type="coiled-coil region" evidence="1">
    <location>
        <begin position="59"/>
        <end position="86"/>
    </location>
</feature>
<dbReference type="EMBL" id="QEAN01000089">
    <property type="protein sequence ID" value="TPX49059.1"/>
    <property type="molecule type" value="Genomic_DNA"/>
</dbReference>
<feature type="compositionally biased region" description="Acidic residues" evidence="2">
    <location>
        <begin position="378"/>
        <end position="403"/>
    </location>
</feature>
<evidence type="ECO:0000313" key="5">
    <source>
        <dbReference type="EMBL" id="TPX49059.1"/>
    </source>
</evidence>
<proteinExistence type="predicted"/>
<evidence type="ECO:0000313" key="6">
    <source>
        <dbReference type="Proteomes" id="UP000317494"/>
    </source>
</evidence>
<evidence type="ECO:0000256" key="1">
    <source>
        <dbReference type="SAM" id="Coils"/>
    </source>
</evidence>
<dbReference type="InterPro" id="IPR045341">
    <property type="entry name" value="DUF6532"/>
</dbReference>
<dbReference type="Proteomes" id="UP000320475">
    <property type="component" value="Unassembled WGS sequence"/>
</dbReference>
<keyword evidence="1" id="KW-0175">Coiled coil</keyword>
<name>A0A507DBJ5_9FUNG</name>
<sequence>MIEKRRSDEVDISSSFGGPKRALLSREWLRHAPITSQHVTSSILNATEPDKNQEAARVIRSLDCRISSVEERIEKLSRNSDLIVNELAHASKQNDLILDKLTKVQETITQLAEEGIMAASTQGSITKRKYGPGNYQGRTSTAEKTATLVGKDGIFNEKPWLLTTQTPWRLYLNTLLSVAASKNCFPDTDRKNDERKKLYREASRLVFKNNSREYSRRFTQKRLRDAIPSWRATLKERLFRHIRYITGCDKHQNLTALCNKILADRANTFGYEGQVKRKFKTLYLARALQVAFRMNTRRRRYTSQWGWTAYPAPAIALVMTLLHFCLADPEKDTIVAPLRGREVYDQALTSLEAYNAKHPSQYQDAVEWLWEFGKLEVADDESKDESDEEQHGEEEDEADEGQDGEGLKVDEGDDECMDLDGGGGPSASCGTLSASSSTAQNARACAEGNSNAATSHVGNLGYNDESDDEDDVPLSIRCLKYQQPKSR</sequence>
<dbReference type="VEuPathDB" id="FungiDB:SeMB42_g02753"/>
<feature type="compositionally biased region" description="Polar residues" evidence="2">
    <location>
        <begin position="448"/>
        <end position="457"/>
    </location>
</feature>
<gene>
    <name evidence="4" type="ORF">SeLEV6574_g04515</name>
    <name evidence="5" type="ORF">SeMB42_g02753</name>
</gene>